<evidence type="ECO:0000256" key="3">
    <source>
        <dbReference type="ARBA" id="ARBA00023125"/>
    </source>
</evidence>
<comment type="similarity">
    <text evidence="1">Belongs to the LysR transcriptional regulatory family.</text>
</comment>
<keyword evidence="3" id="KW-0238">DNA-binding</keyword>
<evidence type="ECO:0000313" key="8">
    <source>
        <dbReference type="Proteomes" id="UP000279859"/>
    </source>
</evidence>
<name>A0A3M8LPZ5_9MICO</name>
<evidence type="ECO:0000256" key="4">
    <source>
        <dbReference type="ARBA" id="ARBA00023163"/>
    </source>
</evidence>
<feature type="region of interest" description="Disordered" evidence="5">
    <location>
        <begin position="205"/>
        <end position="263"/>
    </location>
</feature>
<dbReference type="EMBL" id="RDSR01000001">
    <property type="protein sequence ID" value="RNE67415.1"/>
    <property type="molecule type" value="Genomic_DNA"/>
</dbReference>
<dbReference type="GO" id="GO:0003677">
    <property type="term" value="F:DNA binding"/>
    <property type="evidence" value="ECO:0007669"/>
    <property type="project" value="UniProtKB-KW"/>
</dbReference>
<evidence type="ECO:0000256" key="2">
    <source>
        <dbReference type="ARBA" id="ARBA00023015"/>
    </source>
</evidence>
<dbReference type="CDD" id="cd08414">
    <property type="entry name" value="PBP2_LTTR_aromatics_like"/>
    <property type="match status" value="1"/>
</dbReference>
<protein>
    <submittedName>
        <fullName evidence="7">LysR family transcriptional regulator</fullName>
    </submittedName>
</protein>
<keyword evidence="8" id="KW-1185">Reference proteome</keyword>
<comment type="caution">
    <text evidence="7">The sequence shown here is derived from an EMBL/GenBank/DDBJ whole genome shotgun (WGS) entry which is preliminary data.</text>
</comment>
<dbReference type="PANTHER" id="PTHR30346">
    <property type="entry name" value="TRANSCRIPTIONAL DUAL REGULATOR HCAR-RELATED"/>
    <property type="match status" value="1"/>
</dbReference>
<sequence>MPFSLGFVAGVTPTKWARIWNERRPDVPLDLVRVDAAEQADVLRDGRVDMCLARLPIDRQDLSVIALYREVPVVVAAKDHELAALDEAEPVPVEDLAGEHLLQDPEAVPEWRAVAVEVQDGSRRTLPPMRDLDDAMEQVAAGVGILILPHSLARLHSRKDVVSRPVAGVADTEIALAWPTANTTDDVETFIGIVRGRTAASSRSETVVVRGEPEKKVKKTAKAKEAAKAAREAAGKKSHGGTQKPAPGRTRNAPRGSGKRRGR</sequence>
<keyword evidence="4" id="KW-0804">Transcription</keyword>
<evidence type="ECO:0000313" key="7">
    <source>
        <dbReference type="EMBL" id="RNE67415.1"/>
    </source>
</evidence>
<dbReference type="RefSeq" id="WP_123044445.1">
    <property type="nucleotide sequence ID" value="NZ_RDSR01000001.1"/>
</dbReference>
<organism evidence="7 8">
    <name type="scientific">Cryobacterium tepidiphilum</name>
    <dbReference type="NCBI Taxonomy" id="2486026"/>
    <lineage>
        <taxon>Bacteria</taxon>
        <taxon>Bacillati</taxon>
        <taxon>Actinomycetota</taxon>
        <taxon>Actinomycetes</taxon>
        <taxon>Micrococcales</taxon>
        <taxon>Microbacteriaceae</taxon>
        <taxon>Cryobacterium</taxon>
    </lineage>
</organism>
<dbReference type="AlphaFoldDB" id="A0A3M8LPZ5"/>
<accession>A0A3M8LPZ5</accession>
<reference evidence="7 8" key="1">
    <citation type="submission" date="2018-11" db="EMBL/GenBank/DDBJ databases">
        <title>Cryobacterium sp. nov., isolated from rhizosphere soil of lettuce.</title>
        <authorList>
            <person name="Wang Y."/>
        </authorList>
    </citation>
    <scope>NUCLEOTIDE SEQUENCE [LARGE SCALE GENOMIC DNA]</scope>
    <source>
        <strain evidence="7 8">NEAU-85</strain>
    </source>
</reference>
<dbReference type="GO" id="GO:0032993">
    <property type="term" value="C:protein-DNA complex"/>
    <property type="evidence" value="ECO:0007669"/>
    <property type="project" value="TreeGrafter"/>
</dbReference>
<keyword evidence="2" id="KW-0805">Transcription regulation</keyword>
<evidence type="ECO:0000256" key="5">
    <source>
        <dbReference type="SAM" id="MobiDB-lite"/>
    </source>
</evidence>
<feature type="domain" description="LysR substrate-binding" evidence="6">
    <location>
        <begin position="16"/>
        <end position="197"/>
    </location>
</feature>
<dbReference type="Proteomes" id="UP000279859">
    <property type="component" value="Unassembled WGS sequence"/>
</dbReference>
<evidence type="ECO:0000256" key="1">
    <source>
        <dbReference type="ARBA" id="ARBA00009437"/>
    </source>
</evidence>
<feature type="compositionally biased region" description="Basic and acidic residues" evidence="5">
    <location>
        <begin position="222"/>
        <end position="235"/>
    </location>
</feature>
<dbReference type="Gene3D" id="3.40.190.10">
    <property type="entry name" value="Periplasmic binding protein-like II"/>
    <property type="match status" value="2"/>
</dbReference>
<evidence type="ECO:0000259" key="6">
    <source>
        <dbReference type="Pfam" id="PF03466"/>
    </source>
</evidence>
<gene>
    <name evidence="7" type="ORF">EEJ31_01220</name>
</gene>
<dbReference type="GO" id="GO:0003700">
    <property type="term" value="F:DNA-binding transcription factor activity"/>
    <property type="evidence" value="ECO:0007669"/>
    <property type="project" value="TreeGrafter"/>
</dbReference>
<dbReference type="OrthoDB" id="3388207at2"/>
<dbReference type="PANTHER" id="PTHR30346:SF0">
    <property type="entry name" value="HCA OPERON TRANSCRIPTIONAL ACTIVATOR HCAR"/>
    <property type="match status" value="1"/>
</dbReference>
<dbReference type="InterPro" id="IPR005119">
    <property type="entry name" value="LysR_subst-bd"/>
</dbReference>
<dbReference type="Pfam" id="PF03466">
    <property type="entry name" value="LysR_substrate"/>
    <property type="match status" value="1"/>
</dbReference>
<proteinExistence type="inferred from homology"/>
<dbReference type="SUPFAM" id="SSF53850">
    <property type="entry name" value="Periplasmic binding protein-like II"/>
    <property type="match status" value="1"/>
</dbReference>